<dbReference type="SMART" id="SM00271">
    <property type="entry name" value="DnaJ"/>
    <property type="match status" value="1"/>
</dbReference>
<dbReference type="InterPro" id="IPR052276">
    <property type="entry name" value="Diphthamide-biosynth_chaperone"/>
</dbReference>
<name>A0ABD6D6Y9_9EURY</name>
<dbReference type="SUPFAM" id="SSF46565">
    <property type="entry name" value="Chaperone J-domain"/>
    <property type="match status" value="1"/>
</dbReference>
<keyword evidence="1" id="KW-1133">Transmembrane helix</keyword>
<keyword evidence="4" id="KW-1185">Reference proteome</keyword>
<dbReference type="Proteomes" id="UP001597052">
    <property type="component" value="Unassembled WGS sequence"/>
</dbReference>
<feature type="domain" description="J" evidence="2">
    <location>
        <begin position="150"/>
        <end position="203"/>
    </location>
</feature>
<dbReference type="RefSeq" id="WP_256395619.1">
    <property type="nucleotide sequence ID" value="NZ_JANHDJ010000002.1"/>
</dbReference>
<dbReference type="AlphaFoldDB" id="A0ABD6D6Y9"/>
<dbReference type="EMBL" id="JBHUDM010000002">
    <property type="protein sequence ID" value="MFD1642006.1"/>
    <property type="molecule type" value="Genomic_DNA"/>
</dbReference>
<comment type="caution">
    <text evidence="3">The sequence shown here is derived from an EMBL/GenBank/DDBJ whole genome shotgun (WGS) entry which is preliminary data.</text>
</comment>
<evidence type="ECO:0000313" key="3">
    <source>
        <dbReference type="EMBL" id="MFD1642006.1"/>
    </source>
</evidence>
<dbReference type="PANTHER" id="PTHR44240:SF10">
    <property type="entry name" value="J DOMAIN-CONTAINING PROTEIN"/>
    <property type="match status" value="1"/>
</dbReference>
<dbReference type="InterPro" id="IPR001623">
    <property type="entry name" value="DnaJ_domain"/>
</dbReference>
<dbReference type="Pfam" id="PF00226">
    <property type="entry name" value="DnaJ"/>
    <property type="match status" value="1"/>
</dbReference>
<sequence>MPIELLNELPTWLLLGVGLGTVASAAVGAVFYFGDRLFPPIDRSGQQGYVDGNLRRHAEIRSYLSAIDERFVENADLDGFAAAFYLPDRDVAITFDPRVFFGLESAPTYVVLCEDEMPVATLGRRLPFEVEEPEREAGRSRRTADRAVTNAFQELGLDAGASQDEVRSAYRSLAKEAHPDRGGTEAEFKQLQDAYTTAKEYTD</sequence>
<dbReference type="PROSITE" id="PS50076">
    <property type="entry name" value="DNAJ_2"/>
    <property type="match status" value="1"/>
</dbReference>
<dbReference type="Gene3D" id="1.10.287.110">
    <property type="entry name" value="DnaJ domain"/>
    <property type="match status" value="1"/>
</dbReference>
<dbReference type="PANTHER" id="PTHR44240">
    <property type="entry name" value="DNAJ DOMAIN (PROKARYOTIC HEAT SHOCK PROTEIN)-RELATED"/>
    <property type="match status" value="1"/>
</dbReference>
<feature type="transmembrane region" description="Helical" evidence="1">
    <location>
        <begin position="12"/>
        <end position="33"/>
    </location>
</feature>
<dbReference type="InterPro" id="IPR036869">
    <property type="entry name" value="J_dom_sf"/>
</dbReference>
<evidence type="ECO:0000313" key="4">
    <source>
        <dbReference type="Proteomes" id="UP001597052"/>
    </source>
</evidence>
<dbReference type="CDD" id="cd06257">
    <property type="entry name" value="DnaJ"/>
    <property type="match status" value="1"/>
</dbReference>
<reference evidence="3 4" key="1">
    <citation type="journal article" date="2019" name="Int. J. Syst. Evol. Microbiol.">
        <title>The Global Catalogue of Microorganisms (GCM) 10K type strain sequencing project: providing services to taxonomists for standard genome sequencing and annotation.</title>
        <authorList>
            <consortium name="The Broad Institute Genomics Platform"/>
            <consortium name="The Broad Institute Genome Sequencing Center for Infectious Disease"/>
            <person name="Wu L."/>
            <person name="Ma J."/>
        </authorList>
    </citation>
    <scope>NUCLEOTIDE SEQUENCE [LARGE SCALE GENOMIC DNA]</scope>
    <source>
        <strain evidence="3 4">CGMCC 1.10593</strain>
    </source>
</reference>
<protein>
    <submittedName>
        <fullName evidence="3">J domain-containing protein</fullName>
    </submittedName>
</protein>
<keyword evidence="1" id="KW-0812">Transmembrane</keyword>
<keyword evidence="1" id="KW-0472">Membrane</keyword>
<evidence type="ECO:0000259" key="2">
    <source>
        <dbReference type="PROSITE" id="PS50076"/>
    </source>
</evidence>
<accession>A0ABD6D6Y9</accession>
<dbReference type="PRINTS" id="PR00625">
    <property type="entry name" value="JDOMAIN"/>
</dbReference>
<proteinExistence type="predicted"/>
<evidence type="ECO:0000256" key="1">
    <source>
        <dbReference type="SAM" id="Phobius"/>
    </source>
</evidence>
<gene>
    <name evidence="3" type="ORF">ACFSBW_08990</name>
</gene>
<organism evidence="3 4">
    <name type="scientific">Halohasta litorea</name>
    <dbReference type="NCBI Taxonomy" id="869891"/>
    <lineage>
        <taxon>Archaea</taxon>
        <taxon>Methanobacteriati</taxon>
        <taxon>Methanobacteriota</taxon>
        <taxon>Stenosarchaea group</taxon>
        <taxon>Halobacteria</taxon>
        <taxon>Halobacteriales</taxon>
        <taxon>Haloferacaceae</taxon>
        <taxon>Halohasta</taxon>
    </lineage>
</organism>